<evidence type="ECO:0000313" key="1">
    <source>
        <dbReference type="EMBL" id="QWY81923.1"/>
    </source>
</evidence>
<dbReference type="EMBL" id="MW862982">
    <property type="protein sequence ID" value="QWY81923.1"/>
    <property type="molecule type" value="Genomic_DNA"/>
</dbReference>
<protein>
    <submittedName>
        <fullName evidence="1">Uncharacterized protein</fullName>
    </submittedName>
</protein>
<gene>
    <name evidence="1" type="primary">18</name>
    <name evidence="1" type="ORF">SEA_SICARIUS2_18</name>
</gene>
<organism evidence="1 2">
    <name type="scientific">Arthrobacter phage Sicarius2</name>
    <dbReference type="NCBI Taxonomy" id="2836090"/>
    <lineage>
        <taxon>Viruses</taxon>
        <taxon>Duplodnaviria</taxon>
        <taxon>Heunggongvirae</taxon>
        <taxon>Uroviricota</taxon>
        <taxon>Caudoviricetes</taxon>
        <taxon>Berryhillviridae</taxon>
        <taxon>Sicariusvirus</taxon>
        <taxon>Sicariusvirus sicarius2</taxon>
    </lineage>
</organism>
<proteinExistence type="predicted"/>
<sequence>MTETPIFGTVDTDRPGSEEARIYAEDGIHSRRAAEPKKTLSVFDELKEEADRELESFVTYENTVRPGWFMRFSTTIDAKDIRRYEAHARGTGKKRRAAEDSDLIKGNAVMLADKCVAILRGGTDDEHIVVDPEHDEEITFTSEAFVDLFADSTGTVQSALQKFLGDAQLMKLAGSLLSEAGYDEEMQPVDPTNG</sequence>
<evidence type="ECO:0000313" key="2">
    <source>
        <dbReference type="Proteomes" id="UP000693758"/>
    </source>
</evidence>
<dbReference type="Proteomes" id="UP000693758">
    <property type="component" value="Segment"/>
</dbReference>
<accession>A0A8F3INI1</accession>
<keyword evidence="2" id="KW-1185">Reference proteome</keyword>
<reference evidence="1" key="1">
    <citation type="submission" date="2021-04" db="EMBL/GenBank/DDBJ databases">
        <authorList>
            <person name="Black C."/>
            <person name="Barkhordar M.H."/>
            <person name="Chen C."/>
            <person name="Chin S.C."/>
            <person name="Fang R."/>
            <person name="Fontenot L.A."/>
            <person name="Fulinara C.P."/>
            <person name="Gaeta R."/>
            <person name="Hong M.-L.O."/>
            <person name="Jiang B.L."/>
            <person name="Kapinos A."/>
            <person name="Komaranchath M."/>
            <person name="Lan W.C."/>
            <person name="Mirjafari-Firoozabadi S.-A."/>
            <person name="Padua J.-W.P."/>
            <person name="Ramarapu R."/>
            <person name="Santana M.G."/>
            <person name="Shaffer R.D."/>
            <person name="Soumakis M."/>
            <person name="Torres N.C."/>
            <person name="Tseng A."/>
            <person name="Venkatesh S."/>
            <person name="Wang V."/>
            <person name="Yanovsky A.O."/>
            <person name="Nguyen M.A."/>
            <person name="Swift C.M."/>
            <person name="Mayet R.A."/>
            <person name="Chen A."/>
            <person name="Demo S."/>
            <person name="Tse V.Y."/>
            <person name="Garlena R.A."/>
            <person name="Russell D.A."/>
            <person name="Pope W.H."/>
            <person name="Jacobs-Sera D."/>
            <person name="Hatfull G.F."/>
            <person name="Reddi K."/>
            <person name="Moberg-Parker J."/>
            <person name="Freise A.C."/>
        </authorList>
    </citation>
    <scope>NUCLEOTIDE SEQUENCE</scope>
</reference>
<name>A0A8F3INI1_9CAUD</name>